<keyword evidence="3" id="KW-1133">Transmembrane helix</keyword>
<dbReference type="InterPro" id="IPR050107">
    <property type="entry name" value="ABC_carbohydrate_import_ATPase"/>
</dbReference>
<dbReference type="RefSeq" id="WP_342757522.1">
    <property type="nucleotide sequence ID" value="NZ_CP146256.1"/>
</dbReference>
<dbReference type="Gene3D" id="3.40.50.300">
    <property type="entry name" value="P-loop containing nucleotide triphosphate hydrolases"/>
    <property type="match status" value="2"/>
</dbReference>
<evidence type="ECO:0000256" key="3">
    <source>
        <dbReference type="SAM" id="Phobius"/>
    </source>
</evidence>
<protein>
    <recommendedName>
        <fullName evidence="4">ABC transporter domain-containing protein</fullName>
    </recommendedName>
</protein>
<evidence type="ECO:0000259" key="4">
    <source>
        <dbReference type="PROSITE" id="PS50893"/>
    </source>
</evidence>
<dbReference type="InterPro" id="IPR003439">
    <property type="entry name" value="ABC_transporter-like_ATP-bd"/>
</dbReference>
<name>A0ABZ3EXB1_9FIRM</name>
<sequence length="468" mass="53560">MKSEIVRMSNFNVNYSTTIKLTGISLCLLAGESIGFLGLVHSGKDLLINIICGNHEVDDTNFYIDGRNNLDSSEIQKLVYKITYSNYDIDDWTVAEYICLVNNGSVFGLLKTKKLVKQAAEYIEKLKLKIDVNKKIKNLTELEKRLVDLVKGYSRNVKILVIEDEFEGCSTQDIEYFKEILNRVMKEGMAAVINSHSDNVSYILSDKYVIFKKGRIVKKCNKDYIKDGSHLEEFLLSSSTGLKKKDLDRDKAGMAAKKDILYSIKGIILRGDQSITFDFYKGEVVTILALDVKEKKRIFELLSGRFIDRKTQIMLEQKNCNFYDITDFVKNKIVSAADMGGESELLLSMSVGNNLLMPSLEKIPALQHMFLQNKVVKMLEKEVNNQNKSVNIRDKSVNDNIILLLERWYIYNPKVLILFEPFIYCDVYGVSLIKSYIKKFTDLGTAVIIVKSREEYIEDISDRIITID</sequence>
<dbReference type="SUPFAM" id="SSF52540">
    <property type="entry name" value="P-loop containing nucleoside triphosphate hydrolases"/>
    <property type="match status" value="2"/>
</dbReference>
<feature type="transmembrane region" description="Helical" evidence="3">
    <location>
        <begin position="21"/>
        <end position="40"/>
    </location>
</feature>
<proteinExistence type="predicted"/>
<dbReference type="PANTHER" id="PTHR43790:SF8">
    <property type="entry name" value="SUGAR ABC TRANSPORTER ATP-BINDING PROTEIN"/>
    <property type="match status" value="1"/>
</dbReference>
<accession>A0ABZ3EXB1</accession>
<evidence type="ECO:0000313" key="6">
    <source>
        <dbReference type="Proteomes" id="UP001451571"/>
    </source>
</evidence>
<keyword evidence="3" id="KW-0472">Membrane</keyword>
<evidence type="ECO:0000256" key="1">
    <source>
        <dbReference type="ARBA" id="ARBA00022741"/>
    </source>
</evidence>
<organism evidence="5 6">
    <name type="scientific">Kineothrix sedimenti</name>
    <dbReference type="NCBI Taxonomy" id="3123317"/>
    <lineage>
        <taxon>Bacteria</taxon>
        <taxon>Bacillati</taxon>
        <taxon>Bacillota</taxon>
        <taxon>Clostridia</taxon>
        <taxon>Lachnospirales</taxon>
        <taxon>Lachnospiraceae</taxon>
        <taxon>Kineothrix</taxon>
    </lineage>
</organism>
<dbReference type="Pfam" id="PF00005">
    <property type="entry name" value="ABC_tran"/>
    <property type="match status" value="1"/>
</dbReference>
<dbReference type="Proteomes" id="UP001451571">
    <property type="component" value="Chromosome"/>
</dbReference>
<dbReference type="PROSITE" id="PS50893">
    <property type="entry name" value="ABC_TRANSPORTER_2"/>
    <property type="match status" value="1"/>
</dbReference>
<keyword evidence="1" id="KW-0547">Nucleotide-binding</keyword>
<dbReference type="EMBL" id="CP146256">
    <property type="protein sequence ID" value="XAH73921.1"/>
    <property type="molecule type" value="Genomic_DNA"/>
</dbReference>
<gene>
    <name evidence="5" type="ORF">V6984_20855</name>
</gene>
<keyword evidence="2" id="KW-0067">ATP-binding</keyword>
<dbReference type="PANTHER" id="PTHR43790">
    <property type="entry name" value="CARBOHYDRATE TRANSPORT ATP-BINDING PROTEIN MG119-RELATED"/>
    <property type="match status" value="1"/>
</dbReference>
<dbReference type="InterPro" id="IPR027417">
    <property type="entry name" value="P-loop_NTPase"/>
</dbReference>
<evidence type="ECO:0000256" key="2">
    <source>
        <dbReference type="ARBA" id="ARBA00022840"/>
    </source>
</evidence>
<feature type="domain" description="ABC transporter" evidence="4">
    <location>
        <begin position="6"/>
        <end position="238"/>
    </location>
</feature>
<reference evidence="5 6" key="1">
    <citation type="submission" date="2024-02" db="EMBL/GenBank/DDBJ databases">
        <title>Bacterial strain from lacustrine sediment.</title>
        <authorList>
            <person name="Petit C."/>
            <person name="Fadhlaoui K."/>
        </authorList>
    </citation>
    <scope>NUCLEOTIDE SEQUENCE [LARGE SCALE GENOMIC DNA]</scope>
    <source>
        <strain evidence="5 6">IPX-CK</strain>
    </source>
</reference>
<evidence type="ECO:0000313" key="5">
    <source>
        <dbReference type="EMBL" id="XAH73921.1"/>
    </source>
</evidence>
<keyword evidence="3" id="KW-0812">Transmembrane</keyword>
<keyword evidence="6" id="KW-1185">Reference proteome</keyword>